<evidence type="ECO:0000313" key="2">
    <source>
        <dbReference type="Proteomes" id="UP000199634"/>
    </source>
</evidence>
<accession>A0A1H6M930</accession>
<dbReference type="Proteomes" id="UP000199634">
    <property type="component" value="Unassembled WGS sequence"/>
</dbReference>
<name>A0A1H6M930_9FLAO</name>
<gene>
    <name evidence="1" type="ORF">SAMN02927937_02511</name>
</gene>
<proteinExistence type="predicted"/>
<dbReference type="AlphaFoldDB" id="A0A1H6M930"/>
<evidence type="ECO:0000313" key="1">
    <source>
        <dbReference type="EMBL" id="SEH97883.1"/>
    </source>
</evidence>
<reference evidence="2" key="1">
    <citation type="submission" date="2016-10" db="EMBL/GenBank/DDBJ databases">
        <authorList>
            <person name="Varghese N."/>
            <person name="Submissions S."/>
        </authorList>
    </citation>
    <scope>NUCLEOTIDE SEQUENCE [LARGE SCALE GENOMIC DNA]</scope>
    <source>
        <strain evidence="2">CGMCC 1.10825</strain>
    </source>
</reference>
<protein>
    <submittedName>
        <fullName evidence="1">Uncharacterized protein</fullName>
    </submittedName>
</protein>
<organism evidence="1 2">
    <name type="scientific">Paenimyroides marinum</name>
    <dbReference type="NCBI Taxonomy" id="1159016"/>
    <lineage>
        <taxon>Bacteria</taxon>
        <taxon>Pseudomonadati</taxon>
        <taxon>Bacteroidota</taxon>
        <taxon>Flavobacteriia</taxon>
        <taxon>Flavobacteriales</taxon>
        <taxon>Flavobacteriaceae</taxon>
        <taxon>Paenimyroides</taxon>
    </lineage>
</organism>
<sequence>MWESLYAMKKIVGLILTAGCLTACNDGDLVFENLNFDENQDIQKCTDNELYFKINNNELLLVDFTFGTNGSVLDTIAPLNELQKLSTSNQTKIYYRTYDGTLNTNVICSLLPPANPKVVSEYTSVPGGTINYTRTMVPVVTESTVNVTYRYTINFENITLTNGSSEIRYTTLPYGSYIYDSSKLSFNFSTNFEICDGILTGKTSNEMLQLQLPEDFVFPTSDQTQTISLNDTSLLSYFMFKTTISNTDICETPDTAVKEEWHVSNGSLEIVSTVVTSPVTNQITGYRHVLRLVNAEFIKDKSSFKITERILGTYQVVL</sequence>
<keyword evidence="2" id="KW-1185">Reference proteome</keyword>
<dbReference type="STRING" id="1159016.SAMN02927937_02511"/>
<dbReference type="EMBL" id="FNXE01000045">
    <property type="protein sequence ID" value="SEH97883.1"/>
    <property type="molecule type" value="Genomic_DNA"/>
</dbReference>